<dbReference type="Proteomes" id="UP001628091">
    <property type="component" value="Unassembled WGS sequence"/>
</dbReference>
<organism evidence="2 3">
    <name type="scientific">Phyllobacterium phragmitis</name>
    <dbReference type="NCBI Taxonomy" id="2670329"/>
    <lineage>
        <taxon>Bacteria</taxon>
        <taxon>Pseudomonadati</taxon>
        <taxon>Pseudomonadota</taxon>
        <taxon>Alphaproteobacteria</taxon>
        <taxon>Hyphomicrobiales</taxon>
        <taxon>Phyllobacteriaceae</taxon>
        <taxon>Phyllobacterium</taxon>
    </lineage>
</organism>
<comment type="caution">
    <text evidence="2">The sequence shown here is derived from an EMBL/GenBank/DDBJ whole genome shotgun (WGS) entry which is preliminary data.</text>
</comment>
<dbReference type="EMBL" id="BAAFZP010000001">
    <property type="protein sequence ID" value="GAB1581377.1"/>
    <property type="molecule type" value="Genomic_DNA"/>
</dbReference>
<sequence>MTDTDPNRHPAGLEDKAVRRALRFLAKASARLRTSASPDRILLESPAYGTISARLSHLRLMQQAGLIARDGETVMLTEQGRAFVHGNSAAPVCGRDLEDIQLEVDGETRLVAFNHAESPLGQLCRRKGADGKPFLTAEEFAAGERLRSDFTRGNLMPRIGANWEASVAGRNRTSGSGAAELTDAALAARLRVEKALDAVGPELSGVLIDVCCFLKGLEAVERERRWPARSAKLLLKAALGVLDRHYRPQGGAAKPGRRRILQWGTADYRPSIAPSG</sequence>
<dbReference type="RefSeq" id="WP_407864218.1">
    <property type="nucleotide sequence ID" value="NZ_BAAFZP010000001.1"/>
</dbReference>
<keyword evidence="3" id="KW-1185">Reference proteome</keyword>
<dbReference type="InterPro" id="IPR045599">
    <property type="entry name" value="DUF6456"/>
</dbReference>
<feature type="domain" description="DUF6456" evidence="1">
    <location>
        <begin position="112"/>
        <end position="247"/>
    </location>
</feature>
<gene>
    <name evidence="2" type="ORF">PPNSA23_13200</name>
</gene>
<protein>
    <recommendedName>
        <fullName evidence="1">DUF6456 domain-containing protein</fullName>
    </recommendedName>
</protein>
<evidence type="ECO:0000259" key="1">
    <source>
        <dbReference type="Pfam" id="PF20057"/>
    </source>
</evidence>
<evidence type="ECO:0000313" key="3">
    <source>
        <dbReference type="Proteomes" id="UP001628091"/>
    </source>
</evidence>
<dbReference type="Pfam" id="PF20057">
    <property type="entry name" value="DUF6456"/>
    <property type="match status" value="1"/>
</dbReference>
<evidence type="ECO:0000313" key="2">
    <source>
        <dbReference type="EMBL" id="GAB1581377.1"/>
    </source>
</evidence>
<reference evidence="2 3" key="1">
    <citation type="submission" date="2024-10" db="EMBL/GenBank/DDBJ databases">
        <title>Isolation, draft genome sequencing and identification of Phyllobacterium sp. NSA23, isolated from leaf soil.</title>
        <authorList>
            <person name="Akita H."/>
        </authorList>
    </citation>
    <scope>NUCLEOTIDE SEQUENCE [LARGE SCALE GENOMIC DNA]</scope>
    <source>
        <strain evidence="2 3">NSA23</strain>
    </source>
</reference>
<name>A0ABQ0GXH3_9HYPH</name>
<accession>A0ABQ0GXH3</accession>
<proteinExistence type="predicted"/>